<name>X0TAC2_9ZZZZ</name>
<gene>
    <name evidence="2" type="ORF">S01H1_04619</name>
</gene>
<accession>X0TAC2</accession>
<dbReference type="AlphaFoldDB" id="X0TAC2"/>
<dbReference type="InterPro" id="IPR024654">
    <property type="entry name" value="Calcineurin-like_PHP_lpxH"/>
</dbReference>
<comment type="caution">
    <text evidence="2">The sequence shown here is derived from an EMBL/GenBank/DDBJ whole genome shotgun (WGS) entry which is preliminary data.</text>
</comment>
<dbReference type="EMBL" id="BARS01002429">
    <property type="protein sequence ID" value="GAF85142.1"/>
    <property type="molecule type" value="Genomic_DNA"/>
</dbReference>
<dbReference type="InterPro" id="IPR029052">
    <property type="entry name" value="Metallo-depent_PP-like"/>
</dbReference>
<reference evidence="2" key="1">
    <citation type="journal article" date="2014" name="Front. Microbiol.">
        <title>High frequency of phylogenetically diverse reductive dehalogenase-homologous genes in deep subseafloor sedimentary metagenomes.</title>
        <authorList>
            <person name="Kawai M."/>
            <person name="Futagami T."/>
            <person name="Toyoda A."/>
            <person name="Takaki Y."/>
            <person name="Nishi S."/>
            <person name="Hori S."/>
            <person name="Arai W."/>
            <person name="Tsubouchi T."/>
            <person name="Morono Y."/>
            <person name="Uchiyama I."/>
            <person name="Ito T."/>
            <person name="Fujiyama A."/>
            <person name="Inagaki F."/>
            <person name="Takami H."/>
        </authorList>
    </citation>
    <scope>NUCLEOTIDE SEQUENCE</scope>
    <source>
        <strain evidence="2">Expedition CK06-06</strain>
    </source>
</reference>
<proteinExistence type="predicted"/>
<dbReference type="Gene3D" id="3.60.21.10">
    <property type="match status" value="1"/>
</dbReference>
<evidence type="ECO:0000313" key="2">
    <source>
        <dbReference type="EMBL" id="GAF85142.1"/>
    </source>
</evidence>
<protein>
    <recommendedName>
        <fullName evidence="1">Calcineurin-like phosphoesterase domain-containing protein</fullName>
    </recommendedName>
</protein>
<dbReference type="PIRSF" id="PIRSF000883">
    <property type="entry name" value="Pesterase_MJ0912"/>
    <property type="match status" value="1"/>
</dbReference>
<sequence length="192" mass="21448">FDLRCVPGNHDHAAIGLLPTDDFNRDAAAAAHWTADQLSPEERSYLESLPHIVQEGDFTLVHGTLRWPIWEYLYSPDVALAHLQRQQTPFGLVGHTHVPMLVVEDEKAKEGCPMYHLEDGTAVKLDDGRLVINPGGVGQPRDGDPRASYAVYDSDARTVTLHRLEYDIAATQKKMEAAALPRWLIYRLSIGQ</sequence>
<dbReference type="SUPFAM" id="SSF56300">
    <property type="entry name" value="Metallo-dependent phosphatases"/>
    <property type="match status" value="1"/>
</dbReference>
<organism evidence="2">
    <name type="scientific">marine sediment metagenome</name>
    <dbReference type="NCBI Taxonomy" id="412755"/>
    <lineage>
        <taxon>unclassified sequences</taxon>
        <taxon>metagenomes</taxon>
        <taxon>ecological metagenomes</taxon>
    </lineage>
</organism>
<dbReference type="Pfam" id="PF12850">
    <property type="entry name" value="Metallophos_2"/>
    <property type="match status" value="1"/>
</dbReference>
<feature type="non-terminal residue" evidence="2">
    <location>
        <position position="1"/>
    </location>
</feature>
<evidence type="ECO:0000259" key="1">
    <source>
        <dbReference type="Pfam" id="PF12850"/>
    </source>
</evidence>
<dbReference type="InterPro" id="IPR011152">
    <property type="entry name" value="Pesterase_MJ0912"/>
</dbReference>
<feature type="domain" description="Calcineurin-like phosphoesterase" evidence="1">
    <location>
        <begin position="3"/>
        <end position="155"/>
    </location>
</feature>